<accession>B6QFC6</accession>
<evidence type="ECO:0000313" key="2">
    <source>
        <dbReference type="EMBL" id="EEA24161.1"/>
    </source>
</evidence>
<feature type="region of interest" description="Disordered" evidence="1">
    <location>
        <begin position="388"/>
        <end position="587"/>
    </location>
</feature>
<feature type="compositionally biased region" description="Polar residues" evidence="1">
    <location>
        <begin position="1168"/>
        <end position="1198"/>
    </location>
</feature>
<feature type="compositionally biased region" description="Polar residues" evidence="1">
    <location>
        <begin position="935"/>
        <end position="962"/>
    </location>
</feature>
<feature type="compositionally biased region" description="Polar residues" evidence="1">
    <location>
        <begin position="388"/>
        <end position="417"/>
    </location>
</feature>
<feature type="region of interest" description="Disordered" evidence="1">
    <location>
        <begin position="1025"/>
        <end position="1098"/>
    </location>
</feature>
<feature type="compositionally biased region" description="Polar residues" evidence="1">
    <location>
        <begin position="484"/>
        <end position="496"/>
    </location>
</feature>
<dbReference type="VEuPathDB" id="FungiDB:PMAA_081700"/>
<name>B6QFC6_TALMQ</name>
<dbReference type="OrthoDB" id="5382203at2759"/>
<feature type="region of interest" description="Disordered" evidence="1">
    <location>
        <begin position="320"/>
        <end position="344"/>
    </location>
</feature>
<dbReference type="PhylomeDB" id="B6QFC6"/>
<feature type="compositionally biased region" description="Polar residues" evidence="1">
    <location>
        <begin position="696"/>
        <end position="712"/>
    </location>
</feature>
<feature type="compositionally biased region" description="Polar residues" evidence="1">
    <location>
        <begin position="629"/>
        <end position="640"/>
    </location>
</feature>
<dbReference type="HOGENOM" id="CLU_002983_1_0_1"/>
<dbReference type="Proteomes" id="UP000001294">
    <property type="component" value="Unassembled WGS sequence"/>
</dbReference>
<evidence type="ECO:0000256" key="1">
    <source>
        <dbReference type="SAM" id="MobiDB-lite"/>
    </source>
</evidence>
<feature type="region of interest" description="Disordered" evidence="1">
    <location>
        <begin position="1128"/>
        <end position="1265"/>
    </location>
</feature>
<feature type="compositionally biased region" description="Polar residues" evidence="1">
    <location>
        <begin position="1153"/>
        <end position="1162"/>
    </location>
</feature>
<feature type="compositionally biased region" description="Polar residues" evidence="1">
    <location>
        <begin position="719"/>
        <end position="729"/>
    </location>
</feature>
<feature type="compositionally biased region" description="Low complexity" evidence="1">
    <location>
        <begin position="1133"/>
        <end position="1142"/>
    </location>
</feature>
<feature type="compositionally biased region" description="Low complexity" evidence="1">
    <location>
        <begin position="659"/>
        <end position="674"/>
    </location>
</feature>
<feature type="compositionally biased region" description="Low complexity" evidence="1">
    <location>
        <begin position="438"/>
        <end position="454"/>
    </location>
</feature>
<sequence>MRSPQEYGDMSPLTRSRSVSISSDVSPKSILSSPPLVDPSPAFIAASSASQIVSVDMEQNEVIPYDGEEGCINSNSLALLNGFLDYLLFSFLASAKSTQLSALRPAIADVLKPRLAKEVVAAADEELGEYMGDGEEDELQEFRGGRAPHGEFDLVRAWKLARLRCMVYTRLGDLEEEEEDEYIAREGLDETGGAPRRFSGHAGNITPAAAIFLTSIIEYLGEHALVIAAENARNRVFAAARLASKLANAEMNSQKTMVEESDMEKLALNTTLGRLWRTWKKGIRTPTLSRSFSRESFIRRSTTPSSKNVLANLEDIYGRDSRLEDPVEEEESRPKSVDPANIALPMNGKDIDEIEVPGLWVDVEEAETMQAAIAQKMRPRSLLVSRSGLITPTSPHSSAGTWPATNSPKHNRSQSVPVQVEIFKQSDRSLPRESPPLETVAEQEVTEPVVTTEPAPKDKDVTSSSPKEEEEDFTRDKSEPLASVQHTASIDDTTQSDQDRRASGDEVVEGQGTYQRPKLNSFSMQRPKRKQSKDTAKKEDSGTCVVEDRSISTDYRDDHEPSMQGGEIGPDVKSAPTQQNGTHMNGVSSYEQKIQPTPHAIAPTSYPRQLESDKQAILEENINPPHHSPNASRYASSLYTESIGAPHSTSDDSEGSVYRSIPSRAASHAASIRSQPRQDDQFTGRERATVQRVYVPSTTSQASIKSRRSTSISEKRPLTSGSGASNVSNKLKVLIGRHPAETDVPLPAPPRRSSDASRFAVNEDVDEAALDELIKSDETIRFTLTPRTMREIELPGSPRWNTARNDVHKDRTDTSDLATFFRTTAPPGQPSSSARFTAEREPPVPPAKRNPPSLAETSRSHSAIDAVSERSSPTSLHSTASPVSRTSSRAKVAMQQAREARVGGDSVRDFAQFIRATGPRPDMAPNGHVRDGSDSVISSSRPATAQSMSSRTTAKPRNSVNSLKKKGPRLQAREPAGHNSSETSDLIDFIREGPPGASSHRIPRTVAPFRNTMDSEDLAMIEAARDNDDTRVTPSLASTGAESISSSRAPLISKPGPSDAPPIPRRKRRGPRDPYAIDVSDEEDEEEFSEPIVVSKPPRAEESLLDFLNSVPPPVAHKAPEPFILTSYPVPPKSSSGPSISSMTNRFRRNTASDKSPTTKKSMPSMRSPKTVTKPQIGSPMTQSNGFSTNNSGYSAQLSRERGLASQPSMPSLSRPSRQTETSALADFLKNTGPPEPISRPSTIMSEDRKDSTFSKFFRRKRLET</sequence>
<dbReference type="EMBL" id="DS995901">
    <property type="protein sequence ID" value="EEA24161.1"/>
    <property type="molecule type" value="Genomic_DNA"/>
</dbReference>
<feature type="compositionally biased region" description="Acidic residues" evidence="1">
    <location>
        <begin position="1079"/>
        <end position="1089"/>
    </location>
</feature>
<proteinExistence type="predicted"/>
<feature type="region of interest" description="Disordered" evidence="1">
    <location>
        <begin position="1"/>
        <end position="33"/>
    </location>
</feature>
<feature type="region of interest" description="Disordered" evidence="1">
    <location>
        <begin position="618"/>
        <end position="760"/>
    </location>
</feature>
<feature type="compositionally biased region" description="Polar residues" evidence="1">
    <location>
        <begin position="1032"/>
        <end position="1048"/>
    </location>
</feature>
<organism evidence="2 3">
    <name type="scientific">Talaromyces marneffei (strain ATCC 18224 / CBS 334.59 / QM 7333)</name>
    <name type="common">Penicillium marneffei</name>
    <dbReference type="NCBI Taxonomy" id="441960"/>
    <lineage>
        <taxon>Eukaryota</taxon>
        <taxon>Fungi</taxon>
        <taxon>Dikarya</taxon>
        <taxon>Ascomycota</taxon>
        <taxon>Pezizomycotina</taxon>
        <taxon>Eurotiomycetes</taxon>
        <taxon>Eurotiomycetidae</taxon>
        <taxon>Eurotiales</taxon>
        <taxon>Trichocomaceae</taxon>
        <taxon>Talaromyces</taxon>
        <taxon>Talaromyces sect. Talaromyces</taxon>
    </lineage>
</organism>
<protein>
    <submittedName>
        <fullName evidence="2">Uncharacterized protein</fullName>
    </submittedName>
</protein>
<dbReference type="AlphaFoldDB" id="B6QFC6"/>
<feature type="compositionally biased region" description="Basic and acidic residues" evidence="1">
    <location>
        <begin position="676"/>
        <end position="689"/>
    </location>
</feature>
<feature type="compositionally biased region" description="Low complexity" evidence="1">
    <location>
        <begin position="11"/>
        <end position="33"/>
    </location>
</feature>
<feature type="region of interest" description="Disordered" evidence="1">
    <location>
        <begin position="916"/>
        <end position="1003"/>
    </location>
</feature>
<feature type="region of interest" description="Disordered" evidence="1">
    <location>
        <begin position="818"/>
        <end position="904"/>
    </location>
</feature>
<feature type="compositionally biased region" description="Polar residues" evidence="1">
    <location>
        <begin position="1206"/>
        <end position="1223"/>
    </location>
</feature>
<feature type="compositionally biased region" description="Polar residues" evidence="1">
    <location>
        <begin position="869"/>
        <end position="889"/>
    </location>
</feature>
<feature type="compositionally biased region" description="Polar residues" evidence="1">
    <location>
        <begin position="575"/>
        <end position="587"/>
    </location>
</feature>
<gene>
    <name evidence="2" type="ORF">PMAA_081700</name>
</gene>
<reference evidence="3" key="1">
    <citation type="journal article" date="2015" name="Genome Announc.">
        <title>Genome sequence of the AIDS-associated pathogen Penicillium marneffei (ATCC18224) and its near taxonomic relative Talaromyces stipitatus (ATCC10500).</title>
        <authorList>
            <person name="Nierman W.C."/>
            <person name="Fedorova-Abrams N.D."/>
            <person name="Andrianopoulos A."/>
        </authorList>
    </citation>
    <scope>NUCLEOTIDE SEQUENCE [LARGE SCALE GENOMIC DNA]</scope>
    <source>
        <strain evidence="3">ATCC 18224 / CBS 334.59 / QM 7333</strain>
    </source>
</reference>
<feature type="compositionally biased region" description="Polar residues" evidence="1">
    <location>
        <begin position="512"/>
        <end position="524"/>
    </location>
</feature>
<feature type="compositionally biased region" description="Basic and acidic residues" evidence="1">
    <location>
        <begin position="532"/>
        <end position="561"/>
    </location>
</feature>
<evidence type="ECO:0000313" key="3">
    <source>
        <dbReference type="Proteomes" id="UP000001294"/>
    </source>
</evidence>
<keyword evidence="3" id="KW-1185">Reference proteome</keyword>